<dbReference type="InterPro" id="IPR036909">
    <property type="entry name" value="Cyt_c-like_dom_sf"/>
</dbReference>
<dbReference type="Pfam" id="PF00034">
    <property type="entry name" value="Cytochrom_C"/>
    <property type="match status" value="2"/>
</dbReference>
<feature type="transmembrane region" description="Helical" evidence="6">
    <location>
        <begin position="27"/>
        <end position="48"/>
    </location>
</feature>
<feature type="binding site" description="covalent" evidence="4">
    <location>
        <position position="83"/>
    </location>
    <ligand>
        <name>heme c</name>
        <dbReference type="ChEBI" id="CHEBI:61717"/>
        <label>1</label>
    </ligand>
</feature>
<evidence type="ECO:0000256" key="1">
    <source>
        <dbReference type="ARBA" id="ARBA00022617"/>
    </source>
</evidence>
<dbReference type="EMBL" id="QCYH01000009">
    <property type="protein sequence ID" value="PVA09263.1"/>
    <property type="molecule type" value="Genomic_DNA"/>
</dbReference>
<dbReference type="GO" id="GO:0005506">
    <property type="term" value="F:iron ion binding"/>
    <property type="evidence" value="ECO:0007669"/>
    <property type="project" value="InterPro"/>
</dbReference>
<dbReference type="PANTHER" id="PTHR35008:SF4">
    <property type="entry name" value="BLL4482 PROTEIN"/>
    <property type="match status" value="1"/>
</dbReference>
<keyword evidence="6" id="KW-0812">Transmembrane</keyword>
<proteinExistence type="predicted"/>
<feature type="binding site" description="covalent" evidence="4">
    <location>
        <position position="351"/>
    </location>
    <ligand>
        <name>heme c</name>
        <dbReference type="ChEBI" id="CHEBI:61717"/>
        <label>3</label>
    </ligand>
</feature>
<dbReference type="GO" id="GO:0016614">
    <property type="term" value="F:oxidoreductase activity, acting on CH-OH group of donors"/>
    <property type="evidence" value="ECO:0007669"/>
    <property type="project" value="InterPro"/>
</dbReference>
<feature type="binding site" description="axial binding residue" evidence="5">
    <location>
        <position position="230"/>
    </location>
    <ligand>
        <name>heme c</name>
        <dbReference type="ChEBI" id="CHEBI:61717"/>
        <label>2</label>
    </ligand>
    <ligandPart>
        <name>Fe</name>
        <dbReference type="ChEBI" id="CHEBI:18248"/>
    </ligandPart>
</feature>
<evidence type="ECO:0000256" key="5">
    <source>
        <dbReference type="PIRSR" id="PIRSR000018-51"/>
    </source>
</evidence>
<dbReference type="PROSITE" id="PS51007">
    <property type="entry name" value="CYTC"/>
    <property type="match status" value="3"/>
</dbReference>
<dbReference type="Proteomes" id="UP000244446">
    <property type="component" value="Unassembled WGS sequence"/>
</dbReference>
<feature type="domain" description="Cytochrome c" evidence="7">
    <location>
        <begin position="69"/>
        <end position="172"/>
    </location>
</feature>
<feature type="binding site" description="axial binding residue" evidence="5">
    <location>
        <position position="352"/>
    </location>
    <ligand>
        <name>heme c</name>
        <dbReference type="ChEBI" id="CHEBI:61717"/>
        <label>3</label>
    </ligand>
    <ligandPart>
        <name>Fe</name>
        <dbReference type="ChEBI" id="CHEBI:18248"/>
    </ligandPart>
</feature>
<name>A0A2T7G4A0_9RHOB</name>
<feature type="domain" description="Cytochrome c" evidence="7">
    <location>
        <begin position="335"/>
        <end position="425"/>
    </location>
</feature>
<feature type="binding site" description="covalent" evidence="4">
    <location>
        <position position="226"/>
    </location>
    <ligand>
        <name>heme c</name>
        <dbReference type="ChEBI" id="CHEBI:61717"/>
        <label>2</label>
    </ligand>
</feature>
<evidence type="ECO:0000259" key="7">
    <source>
        <dbReference type="PROSITE" id="PS51007"/>
    </source>
</evidence>
<evidence type="ECO:0000256" key="2">
    <source>
        <dbReference type="ARBA" id="ARBA00022723"/>
    </source>
</evidence>
<accession>A0A2T7G4A0</accession>
<evidence type="ECO:0000256" key="6">
    <source>
        <dbReference type="SAM" id="Phobius"/>
    </source>
</evidence>
<dbReference type="GO" id="GO:0020037">
    <property type="term" value="F:heme binding"/>
    <property type="evidence" value="ECO:0007669"/>
    <property type="project" value="InterPro"/>
</dbReference>
<dbReference type="GO" id="GO:0009055">
    <property type="term" value="F:electron transfer activity"/>
    <property type="evidence" value="ECO:0007669"/>
    <property type="project" value="InterPro"/>
</dbReference>
<keyword evidence="1 4" id="KW-0349">Heme</keyword>
<dbReference type="InterPro" id="IPR014353">
    <property type="entry name" value="Membr-bd_ADH_cyt_c"/>
</dbReference>
<gene>
    <name evidence="8" type="ORF">DC366_14120</name>
</gene>
<evidence type="ECO:0000256" key="4">
    <source>
        <dbReference type="PIRSR" id="PIRSR000018-50"/>
    </source>
</evidence>
<comment type="cofactor">
    <cofactor evidence="4">
        <name>heme c</name>
        <dbReference type="ChEBI" id="CHEBI:61717"/>
    </cofactor>
    <text evidence="4">Binds 3 heme c groups covalently per subunit.</text>
</comment>
<dbReference type="Gene3D" id="1.10.760.10">
    <property type="entry name" value="Cytochrome c-like domain"/>
    <property type="match status" value="2"/>
</dbReference>
<comment type="caution">
    <text evidence="8">The sequence shown here is derived from an EMBL/GenBank/DDBJ whole genome shotgun (WGS) entry which is preliminary data.</text>
</comment>
<feature type="binding site" description="axial binding residue" evidence="5">
    <location>
        <position position="87"/>
    </location>
    <ligand>
        <name>heme c</name>
        <dbReference type="ChEBI" id="CHEBI:61717"/>
        <label>1</label>
    </ligand>
    <ligandPart>
        <name>Fe</name>
        <dbReference type="ChEBI" id="CHEBI:18248"/>
    </ligandPart>
</feature>
<feature type="domain" description="Cytochrome c" evidence="7">
    <location>
        <begin position="211"/>
        <end position="319"/>
    </location>
</feature>
<dbReference type="PANTHER" id="PTHR35008">
    <property type="entry name" value="BLL4482 PROTEIN-RELATED"/>
    <property type="match status" value="1"/>
</dbReference>
<keyword evidence="9" id="KW-1185">Reference proteome</keyword>
<reference evidence="8 9" key="1">
    <citation type="submission" date="2018-04" db="EMBL/GenBank/DDBJ databases">
        <title>Pelagivirga bohaiensis gen. nov., sp. nov., a bacterium isolated from the Bohai Sea.</title>
        <authorList>
            <person name="Ji X."/>
        </authorList>
    </citation>
    <scope>NUCLEOTIDE SEQUENCE [LARGE SCALE GENOMIC DNA]</scope>
    <source>
        <strain evidence="8 9">BH-SD19</strain>
    </source>
</reference>
<dbReference type="SUPFAM" id="SSF46626">
    <property type="entry name" value="Cytochrome c"/>
    <property type="match status" value="3"/>
</dbReference>
<organism evidence="8 9">
    <name type="scientific">Pelagivirga sediminicola</name>
    <dbReference type="NCBI Taxonomy" id="2170575"/>
    <lineage>
        <taxon>Bacteria</taxon>
        <taxon>Pseudomonadati</taxon>
        <taxon>Pseudomonadota</taxon>
        <taxon>Alphaproteobacteria</taxon>
        <taxon>Rhodobacterales</taxon>
        <taxon>Paracoccaceae</taxon>
        <taxon>Pelagivirga</taxon>
    </lineage>
</organism>
<dbReference type="GO" id="GO:0016020">
    <property type="term" value="C:membrane"/>
    <property type="evidence" value="ECO:0007669"/>
    <property type="project" value="InterPro"/>
</dbReference>
<keyword evidence="3 5" id="KW-0408">Iron</keyword>
<protein>
    <submittedName>
        <fullName evidence="8">Cytochrome C oxidase Cbb3</fullName>
    </submittedName>
</protein>
<evidence type="ECO:0000256" key="3">
    <source>
        <dbReference type="ARBA" id="ARBA00023004"/>
    </source>
</evidence>
<dbReference type="AlphaFoldDB" id="A0A2T7G4A0"/>
<sequence>MHRIRALLQRRARGGDEHAGAFEMKSILKWVLAVVVVGVIIAATVPLWPVQSDYDEQAAKATLEGNQTELVARGKYLSAAADCAACHQSPDGTPYAGGLPIDTPFGVIYGTNITPDPETGIGTYGSKDLFHAIVDGKRGDGTWLYPAMPFASYHEMRQEDSDAIFAFLQTQAPVARENLAPELGFPFNQRWLLSYWNLVNPKVSLPRSASAEQTEGAYLTDVLGHCQECHTPRNILGGLKLSQAYEGSDLGGGIQGPSLTPTALAGRGWTAEDLRDFLSRGMSPQGTMTLEMYPVLQHSTQYLSDADIASIQTHLMGDEPLPSKDVQPTQVTDTVAHAKGRDTYVALCAGCHGMDGGGKPHIAPPMVTNTSIRLPDPGNLLKVLLDGVEEQHYPNGEVMQEMPGYSDLLSTQEVVDLANYLRSEWGGAASSITSDDVDKVMN</sequence>
<evidence type="ECO:0000313" key="9">
    <source>
        <dbReference type="Proteomes" id="UP000244446"/>
    </source>
</evidence>
<keyword evidence="6" id="KW-0472">Membrane</keyword>
<feature type="binding site" description="covalent" evidence="4">
    <location>
        <position position="229"/>
    </location>
    <ligand>
        <name>heme c</name>
        <dbReference type="ChEBI" id="CHEBI:61717"/>
        <label>2</label>
    </ligand>
</feature>
<dbReference type="PIRSF" id="PIRSF000018">
    <property type="entry name" value="Mb_ADH_cyt_c"/>
    <property type="match status" value="1"/>
</dbReference>
<dbReference type="InterPro" id="IPR051459">
    <property type="entry name" value="Cytochrome_c-type_DH"/>
</dbReference>
<evidence type="ECO:0000313" key="8">
    <source>
        <dbReference type="EMBL" id="PVA09263.1"/>
    </source>
</evidence>
<dbReference type="InterPro" id="IPR009056">
    <property type="entry name" value="Cyt_c-like_dom"/>
</dbReference>
<feature type="binding site" description="covalent" evidence="4">
    <location>
        <position position="348"/>
    </location>
    <ligand>
        <name>heme c</name>
        <dbReference type="ChEBI" id="CHEBI:61717"/>
        <label>3</label>
    </ligand>
</feature>
<keyword evidence="6" id="KW-1133">Transmembrane helix</keyword>
<keyword evidence="2 5" id="KW-0479">Metal-binding</keyword>
<dbReference type="OrthoDB" id="9811281at2"/>
<feature type="binding site" description="covalent" evidence="4">
    <location>
        <position position="86"/>
    </location>
    <ligand>
        <name>heme c</name>
        <dbReference type="ChEBI" id="CHEBI:61717"/>
        <label>1</label>
    </ligand>
</feature>